<protein>
    <submittedName>
        <fullName evidence="2">Uncharacterized protein</fullName>
    </submittedName>
</protein>
<proteinExistence type="predicted"/>
<accession>U2QX75</accession>
<gene>
    <name evidence="2" type="ORF">HMPREF0682_0775</name>
</gene>
<evidence type="ECO:0000313" key="3">
    <source>
        <dbReference type="Proteomes" id="UP000017052"/>
    </source>
</evidence>
<evidence type="ECO:0000313" key="2">
    <source>
        <dbReference type="EMBL" id="ERK61136.1"/>
    </source>
</evidence>
<feature type="region of interest" description="Disordered" evidence="1">
    <location>
        <begin position="1"/>
        <end position="41"/>
    </location>
</feature>
<dbReference type="AlphaFoldDB" id="U2QX75"/>
<dbReference type="Proteomes" id="UP000017052">
    <property type="component" value="Unassembled WGS sequence"/>
</dbReference>
<evidence type="ECO:0000256" key="1">
    <source>
        <dbReference type="SAM" id="MobiDB-lite"/>
    </source>
</evidence>
<comment type="caution">
    <text evidence="2">The sequence shown here is derived from an EMBL/GenBank/DDBJ whole genome shotgun (WGS) entry which is preliminary data.</text>
</comment>
<dbReference type="EMBL" id="ACVN02000059">
    <property type="protein sequence ID" value="ERK61136.1"/>
    <property type="molecule type" value="Genomic_DNA"/>
</dbReference>
<keyword evidence="3" id="KW-1185">Reference proteome</keyword>
<name>U2QX75_9ACTN</name>
<sequence>MRGAREPGPPPRAAEVERPRRASVAPAPSARLGRIGRPRAGARWALAGRRGRI</sequence>
<organism evidence="2 3">
    <name type="scientific">Propionibacterium acidifaciens F0233</name>
    <dbReference type="NCBI Taxonomy" id="553198"/>
    <lineage>
        <taxon>Bacteria</taxon>
        <taxon>Bacillati</taxon>
        <taxon>Actinomycetota</taxon>
        <taxon>Actinomycetes</taxon>
        <taxon>Propionibacteriales</taxon>
        <taxon>Propionibacteriaceae</taxon>
        <taxon>Propionibacterium</taxon>
    </lineage>
</organism>
<reference evidence="2" key="1">
    <citation type="submission" date="2013-08" db="EMBL/GenBank/DDBJ databases">
        <authorList>
            <person name="Durkin A.S."/>
            <person name="Haft D.R."/>
            <person name="McCorrison J."/>
            <person name="Torralba M."/>
            <person name="Gillis M."/>
            <person name="Haft D.H."/>
            <person name="Methe B."/>
            <person name="Sutton G."/>
            <person name="Nelson K.E."/>
        </authorList>
    </citation>
    <scope>NUCLEOTIDE SEQUENCE [LARGE SCALE GENOMIC DNA]</scope>
    <source>
        <strain evidence="2">F0233</strain>
    </source>
</reference>
<feature type="compositionally biased region" description="Low complexity" evidence="1">
    <location>
        <begin position="22"/>
        <end position="31"/>
    </location>
</feature>